<organism evidence="5 6">
    <name type="scientific">Synaphobranchus kaupii</name>
    <name type="common">Kaup's arrowtooth eel</name>
    <dbReference type="NCBI Taxonomy" id="118154"/>
    <lineage>
        <taxon>Eukaryota</taxon>
        <taxon>Metazoa</taxon>
        <taxon>Chordata</taxon>
        <taxon>Craniata</taxon>
        <taxon>Vertebrata</taxon>
        <taxon>Euteleostomi</taxon>
        <taxon>Actinopterygii</taxon>
        <taxon>Neopterygii</taxon>
        <taxon>Teleostei</taxon>
        <taxon>Anguilliformes</taxon>
        <taxon>Synaphobranchidae</taxon>
        <taxon>Synaphobranchus</taxon>
    </lineage>
</organism>
<dbReference type="EMBL" id="JAINUF010000001">
    <property type="protein sequence ID" value="KAJ8380066.1"/>
    <property type="molecule type" value="Genomic_DNA"/>
</dbReference>
<dbReference type="AlphaFoldDB" id="A0A9Q1JAY9"/>
<evidence type="ECO:0000256" key="3">
    <source>
        <dbReference type="ARBA" id="ARBA00022525"/>
    </source>
</evidence>
<accession>A0A9Q1JAY9</accession>
<dbReference type="PANTHER" id="PTHR10500">
    <property type="entry name" value="BETA-MICROSEMINOPROTEIN"/>
    <property type="match status" value="1"/>
</dbReference>
<evidence type="ECO:0000256" key="1">
    <source>
        <dbReference type="ARBA" id="ARBA00004613"/>
    </source>
</evidence>
<evidence type="ECO:0000313" key="6">
    <source>
        <dbReference type="Proteomes" id="UP001152622"/>
    </source>
</evidence>
<dbReference type="Proteomes" id="UP001152622">
    <property type="component" value="Chromosome 1"/>
</dbReference>
<evidence type="ECO:0008006" key="7">
    <source>
        <dbReference type="Google" id="ProtNLM"/>
    </source>
</evidence>
<evidence type="ECO:0000256" key="4">
    <source>
        <dbReference type="ARBA" id="ARBA00023157"/>
    </source>
</evidence>
<evidence type="ECO:0000313" key="5">
    <source>
        <dbReference type="EMBL" id="KAJ8380066.1"/>
    </source>
</evidence>
<dbReference type="PANTHER" id="PTHR10500:SF7">
    <property type="entry name" value="BETA-MICROSEMINOPROTEIN"/>
    <property type="match status" value="1"/>
</dbReference>
<proteinExistence type="inferred from homology"/>
<dbReference type="OrthoDB" id="6076852at2759"/>
<protein>
    <recommendedName>
        <fullName evidence="7">Beta-microseminoprotein</fullName>
    </recommendedName>
</protein>
<keyword evidence="6" id="KW-1185">Reference proteome</keyword>
<evidence type="ECO:0000256" key="2">
    <source>
        <dbReference type="ARBA" id="ARBA00010352"/>
    </source>
</evidence>
<sequence>MGALAGATHCQDIVDKTWHAIGSTWRNSACQDCSCNGCCDGFSTPVSIPDDCMMEFDSKQCEYNVFKKADHTQSCVVLSAVGK</sequence>
<dbReference type="Pfam" id="PF05825">
    <property type="entry name" value="PSP94"/>
    <property type="match status" value="1"/>
</dbReference>
<gene>
    <name evidence="5" type="ORF">SKAU_G00008440</name>
</gene>
<reference evidence="5" key="1">
    <citation type="journal article" date="2023" name="Science">
        <title>Genome structures resolve the early diversification of teleost fishes.</title>
        <authorList>
            <person name="Parey E."/>
            <person name="Louis A."/>
            <person name="Montfort J."/>
            <person name="Bouchez O."/>
            <person name="Roques C."/>
            <person name="Iampietro C."/>
            <person name="Lluch J."/>
            <person name="Castinel A."/>
            <person name="Donnadieu C."/>
            <person name="Desvignes T."/>
            <person name="Floi Bucao C."/>
            <person name="Jouanno E."/>
            <person name="Wen M."/>
            <person name="Mejri S."/>
            <person name="Dirks R."/>
            <person name="Jansen H."/>
            <person name="Henkel C."/>
            <person name="Chen W.J."/>
            <person name="Zahm M."/>
            <person name="Cabau C."/>
            <person name="Klopp C."/>
            <person name="Thompson A.W."/>
            <person name="Robinson-Rechavi M."/>
            <person name="Braasch I."/>
            <person name="Lecointre G."/>
            <person name="Bobe J."/>
            <person name="Postlethwait J.H."/>
            <person name="Berthelot C."/>
            <person name="Roest Crollius H."/>
            <person name="Guiguen Y."/>
        </authorList>
    </citation>
    <scope>NUCLEOTIDE SEQUENCE</scope>
    <source>
        <strain evidence="5">WJC10195</strain>
    </source>
</reference>
<comment type="subcellular location">
    <subcellularLocation>
        <location evidence="1">Secreted</location>
    </subcellularLocation>
</comment>
<dbReference type="Gene3D" id="2.60.40.1900">
    <property type="entry name" value="Beta-microseminoprotein (PSP94) domain"/>
    <property type="match status" value="1"/>
</dbReference>
<dbReference type="InterPro" id="IPR008735">
    <property type="entry name" value="PSP94"/>
</dbReference>
<keyword evidence="4" id="KW-1015">Disulfide bond</keyword>
<name>A0A9Q1JAY9_SYNKA</name>
<comment type="caution">
    <text evidence="5">The sequence shown here is derived from an EMBL/GenBank/DDBJ whole genome shotgun (WGS) entry which is preliminary data.</text>
</comment>
<dbReference type="GO" id="GO:0005576">
    <property type="term" value="C:extracellular region"/>
    <property type="evidence" value="ECO:0007669"/>
    <property type="project" value="UniProtKB-SubCell"/>
</dbReference>
<comment type="similarity">
    <text evidence="2">Belongs to the beta-microseminoprotein family.</text>
</comment>
<keyword evidence="3" id="KW-0964">Secreted</keyword>